<dbReference type="CTD" id="55421"/>
<proteinExistence type="inferred from homology"/>
<feature type="compositionally biased region" description="Polar residues" evidence="4">
    <location>
        <begin position="293"/>
        <end position="306"/>
    </location>
</feature>
<reference evidence="6" key="1">
    <citation type="submission" date="2025-08" db="UniProtKB">
        <authorList>
            <consortium name="RefSeq"/>
        </authorList>
    </citation>
    <scope>IDENTIFICATION</scope>
</reference>
<feature type="compositionally biased region" description="Basic and acidic residues" evidence="4">
    <location>
        <begin position="183"/>
        <end position="194"/>
    </location>
</feature>
<dbReference type="GO" id="GO:0006370">
    <property type="term" value="P:7-methylguanosine mRNA capping"/>
    <property type="evidence" value="ECO:0007669"/>
    <property type="project" value="UniProtKB-KW"/>
</dbReference>
<feature type="region of interest" description="Disordered" evidence="4">
    <location>
        <begin position="30"/>
        <end position="374"/>
    </location>
</feature>
<dbReference type="GeneID" id="114446311"/>
<feature type="compositionally biased region" description="Basic and acidic residues" evidence="4">
    <location>
        <begin position="364"/>
        <end position="374"/>
    </location>
</feature>
<keyword evidence="5" id="KW-1185">Reference proteome</keyword>
<evidence type="ECO:0000256" key="3">
    <source>
        <dbReference type="ARBA" id="ARBA00023042"/>
    </source>
</evidence>
<dbReference type="AlphaFoldDB" id="A0A6P7JL85"/>
<dbReference type="PANTHER" id="PTHR16291">
    <property type="entry name" value="NUCLEAR CAP-BINDING PROTEIN SUBUNIT 3"/>
    <property type="match status" value="1"/>
</dbReference>
<dbReference type="RefSeq" id="XP_028277635.1">
    <property type="nucleotide sequence ID" value="XM_028421834.1"/>
</dbReference>
<dbReference type="GO" id="GO:0005634">
    <property type="term" value="C:nucleus"/>
    <property type="evidence" value="ECO:0007669"/>
    <property type="project" value="TreeGrafter"/>
</dbReference>
<name>A0A6P7JL85_9TELE</name>
<feature type="compositionally biased region" description="Acidic residues" evidence="4">
    <location>
        <begin position="66"/>
        <end position="86"/>
    </location>
</feature>
<sequence length="374" mass="42180">MKYGNPNYGGMKGILSNSWKRRYHNRRIQRDVIKSKKPLIGDSMGHTPPYTHRHSADLVNLPEEPIKEEEEEEEEEEADGDEDMDSDDRVVEYREKGERGGGSRSLGAGLRSRGDRSPSPWSESDEMDYDLELKMISTPSPKKSRKMTMYADELDTHLKSIRNRIGASGTQSRAKSSSPTKVTDVRQLLEEKRQGLAPHRQPPPVASGGQKTDVRQRLGKRRRSPSPASPRDTPPSREPIRDVHRRLGMASQDSRGHCSNSSKDRKTGGLWSRLGSGSDDGGAGRPERRSSSRSDGLFSTPSSGRNDSTRRRRGGEEEEEEEEEEDDSTLQKMWGAMIKQKQERLSHRMKKSRLDNLPSLQIEISRDSSEESDA</sequence>
<dbReference type="Proteomes" id="UP000515145">
    <property type="component" value="Chromosome 14"/>
</dbReference>
<evidence type="ECO:0000256" key="4">
    <source>
        <dbReference type="SAM" id="MobiDB-lite"/>
    </source>
</evidence>
<dbReference type="InterPro" id="IPR019416">
    <property type="entry name" value="NCBP3"/>
</dbReference>
<evidence type="ECO:0000256" key="1">
    <source>
        <dbReference type="ARBA" id="ARBA00006069"/>
    </source>
</evidence>
<dbReference type="PANTHER" id="PTHR16291:SF0">
    <property type="entry name" value="NUCLEAR CAP-BINDING PROTEIN SUBUNIT 3"/>
    <property type="match status" value="1"/>
</dbReference>
<dbReference type="GO" id="GO:0000340">
    <property type="term" value="F:RNA 7-methylguanosine cap binding"/>
    <property type="evidence" value="ECO:0007669"/>
    <property type="project" value="InterPro"/>
</dbReference>
<feature type="compositionally biased region" description="Polar residues" evidence="4">
    <location>
        <begin position="168"/>
        <end position="181"/>
    </location>
</feature>
<keyword evidence="3" id="KW-0507">mRNA processing</keyword>
<keyword evidence="3" id="KW-0506">mRNA capping</keyword>
<evidence type="ECO:0000313" key="6">
    <source>
        <dbReference type="RefSeq" id="XP_028277635.1"/>
    </source>
</evidence>
<evidence type="ECO:0000256" key="2">
    <source>
        <dbReference type="ARBA" id="ARBA00019876"/>
    </source>
</evidence>
<evidence type="ECO:0000313" key="5">
    <source>
        <dbReference type="Proteomes" id="UP000515145"/>
    </source>
</evidence>
<feature type="compositionally biased region" description="Polar residues" evidence="4">
    <location>
        <begin position="251"/>
        <end position="261"/>
    </location>
</feature>
<gene>
    <name evidence="6" type="primary">ncbp3</name>
</gene>
<dbReference type="GO" id="GO:0003729">
    <property type="term" value="F:mRNA binding"/>
    <property type="evidence" value="ECO:0007669"/>
    <property type="project" value="InterPro"/>
</dbReference>
<protein>
    <recommendedName>
        <fullName evidence="2">Nuclear cap-binding protein subunit 3</fullName>
    </recommendedName>
</protein>
<dbReference type="OrthoDB" id="422106at2759"/>
<comment type="similarity">
    <text evidence="1">Belongs to the NCBP3 family.</text>
</comment>
<dbReference type="InParanoid" id="A0A6P7JL85"/>
<dbReference type="FunCoup" id="A0A6P7JL85">
    <property type="interactions" value="1540"/>
</dbReference>
<feature type="compositionally biased region" description="Acidic residues" evidence="4">
    <location>
        <begin position="316"/>
        <end position="328"/>
    </location>
</feature>
<organism evidence="5 6">
    <name type="scientific">Parambassis ranga</name>
    <name type="common">Indian glassy fish</name>
    <dbReference type="NCBI Taxonomy" id="210632"/>
    <lineage>
        <taxon>Eukaryota</taxon>
        <taxon>Metazoa</taxon>
        <taxon>Chordata</taxon>
        <taxon>Craniata</taxon>
        <taxon>Vertebrata</taxon>
        <taxon>Euteleostomi</taxon>
        <taxon>Actinopterygii</taxon>
        <taxon>Neopterygii</taxon>
        <taxon>Teleostei</taxon>
        <taxon>Neoteleostei</taxon>
        <taxon>Acanthomorphata</taxon>
        <taxon>Ovalentaria</taxon>
        <taxon>Ambassidae</taxon>
        <taxon>Parambassis</taxon>
    </lineage>
</organism>
<feature type="compositionally biased region" description="Basic and acidic residues" evidence="4">
    <location>
        <begin position="87"/>
        <end position="101"/>
    </location>
</feature>
<accession>A0A6P7JL85</accession>